<name>A0ABQ2L0X1_9NOCA</name>
<keyword evidence="2" id="KW-1185">Reference proteome</keyword>
<accession>A0ABQ2L0X1</accession>
<dbReference type="Proteomes" id="UP000658127">
    <property type="component" value="Unassembled WGS sequence"/>
</dbReference>
<evidence type="ECO:0000313" key="2">
    <source>
        <dbReference type="Proteomes" id="UP000658127"/>
    </source>
</evidence>
<evidence type="ECO:0000313" key="1">
    <source>
        <dbReference type="EMBL" id="GGN99064.1"/>
    </source>
</evidence>
<comment type="caution">
    <text evidence="1">The sequence shown here is derived from an EMBL/GenBank/DDBJ whole genome shotgun (WGS) entry which is preliminary data.</text>
</comment>
<protein>
    <submittedName>
        <fullName evidence="1">Uncharacterized protein</fullName>
    </submittedName>
</protein>
<sequence length="52" mass="5844">MGVSGIDWFNAHKVESVPLNSNFSRWTPESVFTLRRDTTEDDQSPHVAALPT</sequence>
<organism evidence="1 2">
    <name type="scientific">Nocardia rhizosphaerihabitans</name>
    <dbReference type="NCBI Taxonomy" id="1691570"/>
    <lineage>
        <taxon>Bacteria</taxon>
        <taxon>Bacillati</taxon>
        <taxon>Actinomycetota</taxon>
        <taxon>Actinomycetes</taxon>
        <taxon>Mycobacteriales</taxon>
        <taxon>Nocardiaceae</taxon>
        <taxon>Nocardia</taxon>
    </lineage>
</organism>
<reference evidence="2" key="1">
    <citation type="journal article" date="2019" name="Int. J. Syst. Evol. Microbiol.">
        <title>The Global Catalogue of Microorganisms (GCM) 10K type strain sequencing project: providing services to taxonomists for standard genome sequencing and annotation.</title>
        <authorList>
            <consortium name="The Broad Institute Genomics Platform"/>
            <consortium name="The Broad Institute Genome Sequencing Center for Infectious Disease"/>
            <person name="Wu L."/>
            <person name="Ma J."/>
        </authorList>
    </citation>
    <scope>NUCLEOTIDE SEQUENCE [LARGE SCALE GENOMIC DNA]</scope>
    <source>
        <strain evidence="2">CGMCC 4.7329</strain>
    </source>
</reference>
<gene>
    <name evidence="1" type="ORF">GCM10011610_66640</name>
</gene>
<dbReference type="EMBL" id="BMNE01000012">
    <property type="protein sequence ID" value="GGN99064.1"/>
    <property type="molecule type" value="Genomic_DNA"/>
</dbReference>
<proteinExistence type="predicted"/>